<name>A0A6J4QLU8_9ACTN</name>
<dbReference type="GO" id="GO:0016874">
    <property type="term" value="F:ligase activity"/>
    <property type="evidence" value="ECO:0007669"/>
    <property type="project" value="UniProtKB-KW"/>
</dbReference>
<feature type="region of interest" description="Disordered" evidence="1">
    <location>
        <begin position="160"/>
        <end position="317"/>
    </location>
</feature>
<accession>A0A6J4QLU8</accession>
<protein>
    <submittedName>
        <fullName evidence="2">FIG002781: Alpha-L-glutamate ligase family protein</fullName>
    </submittedName>
</protein>
<sequence>AYWRRARHRRGPRVLYAHRQGAQLARGTRHERPHALGEQGELAAGDAVRRQQAEDQRRARGGRRARAAHHRARAKPPGSRGARLGWSTGRLGAQAEHGPPGGGNPRRRRTRRQRSWRRLADRVRAPTHEERPRRPHAQRARWRVLLSGGREGLGALREAGGHARRLKPAHTPGFAGYPPDLLRFPAAPGDVAPAHERFRRKGQPSPGRSGRGSEPRLRQGDASSVQRRGSLQTSGHRTRSDGGPGTVLGRHPRRRVLVQRSDGSRLPRRGPGDRRRARTAGHGGQRQARAAGPERNRRRPWRAPRRDRRVPPKQYRL</sequence>
<proteinExistence type="predicted"/>
<feature type="region of interest" description="Disordered" evidence="1">
    <location>
        <begin position="21"/>
        <end position="141"/>
    </location>
</feature>
<feature type="compositionally biased region" description="Basic residues" evidence="1">
    <location>
        <begin position="296"/>
        <end position="308"/>
    </location>
</feature>
<feature type="compositionally biased region" description="Basic residues" evidence="1">
    <location>
        <begin position="59"/>
        <end position="74"/>
    </location>
</feature>
<evidence type="ECO:0000313" key="2">
    <source>
        <dbReference type="EMBL" id="CAA9440872.1"/>
    </source>
</evidence>
<dbReference type="EMBL" id="CADCVC010000111">
    <property type="protein sequence ID" value="CAA9440872.1"/>
    <property type="molecule type" value="Genomic_DNA"/>
</dbReference>
<feature type="compositionally biased region" description="Polar residues" evidence="1">
    <location>
        <begin position="221"/>
        <end position="235"/>
    </location>
</feature>
<feature type="compositionally biased region" description="Basic and acidic residues" evidence="1">
    <location>
        <begin position="262"/>
        <end position="274"/>
    </location>
</feature>
<feature type="compositionally biased region" description="Basic and acidic residues" evidence="1">
    <location>
        <begin position="118"/>
        <end position="132"/>
    </location>
</feature>
<reference evidence="2" key="1">
    <citation type="submission" date="2020-02" db="EMBL/GenBank/DDBJ databases">
        <authorList>
            <person name="Meier V. D."/>
        </authorList>
    </citation>
    <scope>NUCLEOTIDE SEQUENCE</scope>
    <source>
        <strain evidence="2">AVDCRST_MAG80</strain>
    </source>
</reference>
<dbReference type="AlphaFoldDB" id="A0A6J4QLU8"/>
<feature type="non-terminal residue" evidence="2">
    <location>
        <position position="317"/>
    </location>
</feature>
<feature type="compositionally biased region" description="Basic residues" evidence="1">
    <location>
        <begin position="105"/>
        <end position="117"/>
    </location>
</feature>
<feature type="compositionally biased region" description="Basic and acidic residues" evidence="1">
    <location>
        <begin position="47"/>
        <end position="58"/>
    </location>
</feature>
<evidence type="ECO:0000256" key="1">
    <source>
        <dbReference type="SAM" id="MobiDB-lite"/>
    </source>
</evidence>
<organism evidence="2">
    <name type="scientific">uncultured Rubrobacteraceae bacterium</name>
    <dbReference type="NCBI Taxonomy" id="349277"/>
    <lineage>
        <taxon>Bacteria</taxon>
        <taxon>Bacillati</taxon>
        <taxon>Actinomycetota</taxon>
        <taxon>Rubrobacteria</taxon>
        <taxon>Rubrobacterales</taxon>
        <taxon>Rubrobacteraceae</taxon>
        <taxon>environmental samples</taxon>
    </lineage>
</organism>
<keyword evidence="2" id="KW-0436">Ligase</keyword>
<gene>
    <name evidence="2" type="ORF">AVDCRST_MAG80-1315</name>
</gene>
<feature type="non-terminal residue" evidence="2">
    <location>
        <position position="1"/>
    </location>
</feature>